<keyword evidence="3" id="KW-1185">Reference proteome</keyword>
<dbReference type="PANTHER" id="PTHR43157:SF31">
    <property type="entry name" value="PHOSPHATIDYLINOSITOL-GLYCAN BIOSYNTHESIS CLASS F PROTEIN"/>
    <property type="match status" value="1"/>
</dbReference>
<evidence type="ECO:0000313" key="3">
    <source>
        <dbReference type="Proteomes" id="UP001465976"/>
    </source>
</evidence>
<dbReference type="Pfam" id="PF00106">
    <property type="entry name" value="adh_short"/>
    <property type="match status" value="1"/>
</dbReference>
<evidence type="ECO:0008006" key="4">
    <source>
        <dbReference type="Google" id="ProtNLM"/>
    </source>
</evidence>
<dbReference type="PRINTS" id="PR00081">
    <property type="entry name" value="GDHRDH"/>
</dbReference>
<dbReference type="InterPro" id="IPR036291">
    <property type="entry name" value="NAD(P)-bd_dom_sf"/>
</dbReference>
<evidence type="ECO:0000313" key="2">
    <source>
        <dbReference type="EMBL" id="KAL0570975.1"/>
    </source>
</evidence>
<organism evidence="2 3">
    <name type="scientific">Marasmius crinis-equi</name>
    <dbReference type="NCBI Taxonomy" id="585013"/>
    <lineage>
        <taxon>Eukaryota</taxon>
        <taxon>Fungi</taxon>
        <taxon>Dikarya</taxon>
        <taxon>Basidiomycota</taxon>
        <taxon>Agaricomycotina</taxon>
        <taxon>Agaricomycetes</taxon>
        <taxon>Agaricomycetidae</taxon>
        <taxon>Agaricales</taxon>
        <taxon>Marasmiineae</taxon>
        <taxon>Marasmiaceae</taxon>
        <taxon>Marasmius</taxon>
    </lineage>
</organism>
<dbReference type="SUPFAM" id="SSF51735">
    <property type="entry name" value="NAD(P)-binding Rossmann-fold domains"/>
    <property type="match status" value="1"/>
</dbReference>
<protein>
    <recommendedName>
        <fullName evidence="4">Short-chain dehydrogenase</fullName>
    </recommendedName>
</protein>
<gene>
    <name evidence="2" type="ORF">V5O48_010982</name>
</gene>
<dbReference type="PANTHER" id="PTHR43157">
    <property type="entry name" value="PHOSPHATIDYLINOSITOL-GLYCAN BIOSYNTHESIS CLASS F PROTEIN-RELATED"/>
    <property type="match status" value="1"/>
</dbReference>
<dbReference type="EMBL" id="JBAHYK010000845">
    <property type="protein sequence ID" value="KAL0570975.1"/>
    <property type="molecule type" value="Genomic_DNA"/>
</dbReference>
<comment type="caution">
    <text evidence="2">The sequence shown here is derived from an EMBL/GenBank/DDBJ whole genome shotgun (WGS) entry which is preliminary data.</text>
</comment>
<name>A0ABR3F7A5_9AGAR</name>
<accession>A0ABR3F7A5</accession>
<sequence length="335" mass="37551">MKFTQEQFVQEQKAGMPPAVEGVFLHGQVVIITGANTGIGFEAAKHFAIREPAKLIMVCRSESKGQDALQRVKSETGFQSVELWTVDFSSFDSVKAIKKKIEQLDRLDILVANAAVGMYDYLATKDGWETTLQVNVLSFALHVILHLPKLLETAKNHPNQVPRIVLVSSDGHYLQTISSKALDALNTLEFMTEQSQFDRSGRYSESKLLATMWMRALQPHLSTITCVSVNPGLCRSELARNARDEAAQYFSNLMSELGFTCEEGGRQLLYAGIGQRDRESELRQAYVSFSRVSECSDWILGEEGQKFEKKLWQEVNEVVGEVDKTAGEIIQKYLS</sequence>
<evidence type="ECO:0000256" key="1">
    <source>
        <dbReference type="ARBA" id="ARBA00023002"/>
    </source>
</evidence>
<dbReference type="Gene3D" id="3.40.50.720">
    <property type="entry name" value="NAD(P)-binding Rossmann-like Domain"/>
    <property type="match status" value="1"/>
</dbReference>
<reference evidence="2 3" key="1">
    <citation type="submission" date="2024-02" db="EMBL/GenBank/DDBJ databases">
        <title>A draft genome for the cacao thread blight pathogen Marasmius crinis-equi.</title>
        <authorList>
            <person name="Cohen S.P."/>
            <person name="Baruah I.K."/>
            <person name="Amoako-Attah I."/>
            <person name="Bukari Y."/>
            <person name="Meinhardt L.W."/>
            <person name="Bailey B.A."/>
        </authorList>
    </citation>
    <scope>NUCLEOTIDE SEQUENCE [LARGE SCALE GENOMIC DNA]</scope>
    <source>
        <strain evidence="2 3">GH-76</strain>
    </source>
</reference>
<dbReference type="InterPro" id="IPR002347">
    <property type="entry name" value="SDR_fam"/>
</dbReference>
<proteinExistence type="predicted"/>
<dbReference type="Proteomes" id="UP001465976">
    <property type="component" value="Unassembled WGS sequence"/>
</dbReference>
<keyword evidence="1" id="KW-0560">Oxidoreductase</keyword>